<evidence type="ECO:0000256" key="6">
    <source>
        <dbReference type="ARBA" id="ARBA00034125"/>
    </source>
</evidence>
<evidence type="ECO:0000256" key="5">
    <source>
        <dbReference type="ARBA" id="ARBA00023136"/>
    </source>
</evidence>
<dbReference type="GO" id="GO:0015744">
    <property type="term" value="P:succinate transport"/>
    <property type="evidence" value="ECO:0007669"/>
    <property type="project" value="TreeGrafter"/>
</dbReference>
<evidence type="ECO:0000256" key="7">
    <source>
        <dbReference type="SAM" id="Phobius"/>
    </source>
</evidence>
<keyword evidence="2" id="KW-1003">Cell membrane</keyword>
<name>A0A839RHP3_9ACTN</name>
<feature type="transmembrane region" description="Helical" evidence="7">
    <location>
        <begin position="239"/>
        <end position="257"/>
    </location>
</feature>
<evidence type="ECO:0000259" key="9">
    <source>
        <dbReference type="Pfam" id="PF12821"/>
    </source>
</evidence>
<evidence type="ECO:0000256" key="3">
    <source>
        <dbReference type="ARBA" id="ARBA00022692"/>
    </source>
</evidence>
<keyword evidence="4 7" id="KW-1133">Transmembrane helix</keyword>
<evidence type="ECO:0000313" key="11">
    <source>
        <dbReference type="Proteomes" id="UP000567922"/>
    </source>
</evidence>
<dbReference type="OrthoDB" id="9763957at2"/>
<sequence length="479" mass="49979">MSGWSQRLMTALFGPPSAQPATIDTAAIPAILPLRPIDLSDDSAVTETLDLAVRVGAVLLDAGTGAIDTQTQIQFVASTYGLEQCEVDVTYNSIVITAHRGASLPPATTMRVVHHRSLDFTRLSAVDQLIRRMRHRALTPAQAHRILDTIVSAPHPYPRWVATSGWAGLAASVAVLLGAGPVTALVAFLTTITIYRTNLALNQLGLPLFYQQVVGGIIATIPAPIMYQLSGPLGITVHPSQIVATGIVVLLAGLSLVGSVQDAITGAPITASARLLEVVMMTAGIITGVTMTLQISQQLGIDLPMIGTTLVQGFTRMPVQILAGAVAAMCFALASYAERRALTAAALGGAAGMATFLTTVNAEAGTVAAAGTAAILVGFAGGLVARRALVPPLVVAVAGITPLLPGLAIYRGLYGLVADDRFEGIANLANAMAIGVALAAGVVLGEWMARTLRRPQIPFRPDVVSTRFLPRPWARPRRR</sequence>
<dbReference type="GO" id="GO:0005886">
    <property type="term" value="C:plasma membrane"/>
    <property type="evidence" value="ECO:0007669"/>
    <property type="project" value="UniProtKB-SubCell"/>
</dbReference>
<dbReference type="Pfam" id="PF06738">
    <property type="entry name" value="ThrE"/>
    <property type="match status" value="1"/>
</dbReference>
<keyword evidence="3 7" id="KW-0812">Transmembrane</keyword>
<comment type="caution">
    <text evidence="10">The sequence shown here is derived from an EMBL/GenBank/DDBJ whole genome shotgun (WGS) entry which is preliminary data.</text>
</comment>
<accession>A0A839RHP3</accession>
<protein>
    <submittedName>
        <fullName evidence="10">Uncharacterized membrane protein YjjP (DUF1212 family)</fullName>
    </submittedName>
</protein>
<gene>
    <name evidence="10" type="ORF">FHU29_000192</name>
</gene>
<feature type="transmembrane region" description="Helical" evidence="7">
    <location>
        <begin position="317"/>
        <end position="334"/>
    </location>
</feature>
<evidence type="ECO:0000256" key="1">
    <source>
        <dbReference type="ARBA" id="ARBA00004651"/>
    </source>
</evidence>
<dbReference type="PANTHER" id="PTHR34390:SF2">
    <property type="entry name" value="SUCCINATE TRANSPORTER SUBUNIT YJJP-RELATED"/>
    <property type="match status" value="1"/>
</dbReference>
<reference evidence="10 11" key="1">
    <citation type="submission" date="2020-08" db="EMBL/GenBank/DDBJ databases">
        <title>Sequencing the genomes of 1000 actinobacteria strains.</title>
        <authorList>
            <person name="Klenk H.-P."/>
        </authorList>
    </citation>
    <scope>NUCLEOTIDE SEQUENCE [LARGE SCALE GENOMIC DNA]</scope>
    <source>
        <strain evidence="10 11">DSM 45258</strain>
    </source>
</reference>
<dbReference type="Proteomes" id="UP000567922">
    <property type="component" value="Unassembled WGS sequence"/>
</dbReference>
<proteinExistence type="inferred from homology"/>
<organism evidence="10 11">
    <name type="scientific">Hoyosella altamirensis</name>
    <dbReference type="NCBI Taxonomy" id="616997"/>
    <lineage>
        <taxon>Bacteria</taxon>
        <taxon>Bacillati</taxon>
        <taxon>Actinomycetota</taxon>
        <taxon>Actinomycetes</taxon>
        <taxon>Mycobacteriales</taxon>
        <taxon>Hoyosellaceae</taxon>
        <taxon>Hoyosella</taxon>
    </lineage>
</organism>
<evidence type="ECO:0000259" key="8">
    <source>
        <dbReference type="Pfam" id="PF06738"/>
    </source>
</evidence>
<dbReference type="InterPro" id="IPR024528">
    <property type="entry name" value="ThrE_2"/>
</dbReference>
<feature type="domain" description="Threonine/Serine exporter ThrE" evidence="9">
    <location>
        <begin position="320"/>
        <end position="446"/>
    </location>
</feature>
<evidence type="ECO:0000256" key="4">
    <source>
        <dbReference type="ARBA" id="ARBA00022989"/>
    </source>
</evidence>
<dbReference type="InterPro" id="IPR050539">
    <property type="entry name" value="ThrE_Dicarb/AminoAcid_Exp"/>
</dbReference>
<comment type="similarity">
    <text evidence="6">Belongs to the ThrE exporter (TC 2.A.79) family.</text>
</comment>
<dbReference type="Pfam" id="PF12821">
    <property type="entry name" value="ThrE_2"/>
    <property type="match status" value="1"/>
</dbReference>
<feature type="transmembrane region" description="Helical" evidence="7">
    <location>
        <begin position="425"/>
        <end position="444"/>
    </location>
</feature>
<evidence type="ECO:0000313" key="10">
    <source>
        <dbReference type="EMBL" id="MBB3035758.1"/>
    </source>
</evidence>
<evidence type="ECO:0000256" key="2">
    <source>
        <dbReference type="ARBA" id="ARBA00022475"/>
    </source>
</evidence>
<feature type="transmembrane region" description="Helical" evidence="7">
    <location>
        <begin position="341"/>
        <end position="360"/>
    </location>
</feature>
<comment type="subcellular location">
    <subcellularLocation>
        <location evidence="1">Cell membrane</location>
        <topology evidence="1">Multi-pass membrane protein</topology>
    </subcellularLocation>
</comment>
<dbReference type="RefSeq" id="WP_083962358.1">
    <property type="nucleotide sequence ID" value="NZ_BDDI01000009.1"/>
</dbReference>
<dbReference type="EMBL" id="JACHWS010000001">
    <property type="protein sequence ID" value="MBB3035758.1"/>
    <property type="molecule type" value="Genomic_DNA"/>
</dbReference>
<feature type="transmembrane region" description="Helical" evidence="7">
    <location>
        <begin position="166"/>
        <end position="195"/>
    </location>
</feature>
<feature type="transmembrane region" description="Helical" evidence="7">
    <location>
        <begin position="392"/>
        <end position="413"/>
    </location>
</feature>
<feature type="transmembrane region" description="Helical" evidence="7">
    <location>
        <begin position="278"/>
        <end position="297"/>
    </location>
</feature>
<keyword evidence="5 7" id="KW-0472">Membrane</keyword>
<dbReference type="GO" id="GO:0022857">
    <property type="term" value="F:transmembrane transporter activity"/>
    <property type="evidence" value="ECO:0007669"/>
    <property type="project" value="InterPro"/>
</dbReference>
<keyword evidence="11" id="KW-1185">Reference proteome</keyword>
<dbReference type="AlphaFoldDB" id="A0A839RHP3"/>
<feature type="transmembrane region" description="Helical" evidence="7">
    <location>
        <begin position="207"/>
        <end position="227"/>
    </location>
</feature>
<dbReference type="PANTHER" id="PTHR34390">
    <property type="entry name" value="UPF0442 PROTEIN YJJB-RELATED"/>
    <property type="match status" value="1"/>
</dbReference>
<feature type="transmembrane region" description="Helical" evidence="7">
    <location>
        <begin position="366"/>
        <end position="385"/>
    </location>
</feature>
<dbReference type="InterPro" id="IPR010619">
    <property type="entry name" value="ThrE-like_N"/>
</dbReference>
<feature type="domain" description="Threonine/serine exporter-like N-terminal" evidence="8">
    <location>
        <begin position="50"/>
        <end position="295"/>
    </location>
</feature>